<evidence type="ECO:0000313" key="3">
    <source>
        <dbReference type="Proteomes" id="UP000290407"/>
    </source>
</evidence>
<comment type="caution">
    <text evidence="2">The sequence shown here is derived from an EMBL/GenBank/DDBJ whole genome shotgun (WGS) entry which is preliminary data.</text>
</comment>
<dbReference type="EMBL" id="SBLB01000013">
    <property type="protein sequence ID" value="RYC66546.1"/>
    <property type="molecule type" value="Genomic_DNA"/>
</dbReference>
<protein>
    <submittedName>
        <fullName evidence="2">HTH domain-containing protein</fullName>
    </submittedName>
</protein>
<reference evidence="2 3" key="1">
    <citation type="submission" date="2019-01" db="EMBL/GenBank/DDBJ databases">
        <title>Spirosoma flava sp. nov., a propanil-degrading bacterium isolated from herbicide-contaminated soil.</title>
        <authorList>
            <person name="Zhang L."/>
            <person name="Jiang J.-D."/>
        </authorList>
    </citation>
    <scope>NUCLEOTIDE SEQUENCE [LARGE SCALE GENOMIC DNA]</scope>
    <source>
        <strain evidence="2 3">TY50</strain>
    </source>
</reference>
<evidence type="ECO:0000259" key="1">
    <source>
        <dbReference type="Pfam" id="PF12802"/>
    </source>
</evidence>
<dbReference type="InterPro" id="IPR000835">
    <property type="entry name" value="HTH_MarR-typ"/>
</dbReference>
<name>A0A4Q2UCP5_9BACT</name>
<accession>A0A4Q2UCP5</accession>
<dbReference type="InterPro" id="IPR019238">
    <property type="entry name" value="AbiEi_2"/>
</dbReference>
<evidence type="ECO:0000313" key="2">
    <source>
        <dbReference type="EMBL" id="RYC66546.1"/>
    </source>
</evidence>
<dbReference type="InterPro" id="IPR036390">
    <property type="entry name" value="WH_DNA-bd_sf"/>
</dbReference>
<dbReference type="InterPro" id="IPR036388">
    <property type="entry name" value="WH-like_DNA-bd_sf"/>
</dbReference>
<organism evidence="2 3">
    <name type="scientific">Spirosoma sordidisoli</name>
    <dbReference type="NCBI Taxonomy" id="2502893"/>
    <lineage>
        <taxon>Bacteria</taxon>
        <taxon>Pseudomonadati</taxon>
        <taxon>Bacteroidota</taxon>
        <taxon>Cytophagia</taxon>
        <taxon>Cytophagales</taxon>
        <taxon>Cytophagaceae</taxon>
        <taxon>Spirosoma</taxon>
    </lineage>
</organism>
<feature type="domain" description="HTH marR-type" evidence="1">
    <location>
        <begin position="149"/>
        <end position="199"/>
    </location>
</feature>
<keyword evidence="3" id="KW-1185">Reference proteome</keyword>
<dbReference type="AlphaFoldDB" id="A0A4Q2UCP5"/>
<sequence>MFNKSELLKILNIEQQIVDQAVEGFRQATDLGTSWEATQAIHDTGFDGYLIIDTGSKVIRLAVQVKRRAMVHQLNELSRLGKSQPDTLLLAEHISDTLKQTLRQTHQNYLDGAGNCYIHVAGMLLIVQGRKLTQTPTVAKQPFGKSGLRVLFTLLIQPDAINLSIRDLAQQTGVSVGTAQQTIDYLKKSGYVAAIDDKRKKLTNIGKLREQWVSRFTTTLKPSLTLGHFRLPKSLSPADWRQLTLLPGTYWSGEPAADALTGNLRPATLTLYTDQDRTGLLKTYKLLPDPNGPVEVNEVFWKEISAGDDVPTVPPLLLYADLLAIDDPRTTDTARRIYQDYMTNA</sequence>
<dbReference type="Pfam" id="PF09952">
    <property type="entry name" value="AbiEi_2"/>
    <property type="match status" value="1"/>
</dbReference>
<dbReference type="Gene3D" id="1.10.10.10">
    <property type="entry name" value="Winged helix-like DNA-binding domain superfamily/Winged helix DNA-binding domain"/>
    <property type="match status" value="1"/>
</dbReference>
<dbReference type="SUPFAM" id="SSF46785">
    <property type="entry name" value="Winged helix' DNA-binding domain"/>
    <property type="match status" value="1"/>
</dbReference>
<gene>
    <name evidence="2" type="ORF">EQG79_28530</name>
</gene>
<dbReference type="Proteomes" id="UP000290407">
    <property type="component" value="Unassembled WGS sequence"/>
</dbReference>
<proteinExistence type="predicted"/>
<dbReference type="Pfam" id="PF12802">
    <property type="entry name" value="MarR_2"/>
    <property type="match status" value="1"/>
</dbReference>
<dbReference type="GO" id="GO:0003700">
    <property type="term" value="F:DNA-binding transcription factor activity"/>
    <property type="evidence" value="ECO:0007669"/>
    <property type="project" value="InterPro"/>
</dbReference>